<dbReference type="GO" id="GO:0005509">
    <property type="term" value="F:calcium ion binding"/>
    <property type="evidence" value="ECO:0007669"/>
    <property type="project" value="InterPro"/>
</dbReference>
<dbReference type="PANTHER" id="PTHR13023">
    <property type="entry name" value="APYRASE"/>
    <property type="match status" value="1"/>
</dbReference>
<feature type="binding site" evidence="6">
    <location>
        <position position="168"/>
    </location>
    <ligand>
        <name>Ca(2+)</name>
        <dbReference type="ChEBI" id="CHEBI:29108"/>
    </ligand>
</feature>
<dbReference type="SUPFAM" id="SSF101887">
    <property type="entry name" value="Apyrase"/>
    <property type="match status" value="1"/>
</dbReference>
<evidence type="ECO:0000256" key="3">
    <source>
        <dbReference type="ARBA" id="ARBA00022801"/>
    </source>
</evidence>
<comment type="similarity">
    <text evidence="5">Belongs to the apyrase family.</text>
</comment>
<organism evidence="7">
    <name type="scientific">Zooxanthella nutricula</name>
    <dbReference type="NCBI Taxonomy" id="1333877"/>
    <lineage>
        <taxon>Eukaryota</taxon>
        <taxon>Sar</taxon>
        <taxon>Alveolata</taxon>
        <taxon>Dinophyceae</taxon>
        <taxon>Peridiniales</taxon>
        <taxon>Peridiniales incertae sedis</taxon>
        <taxon>Zooxanthella</taxon>
    </lineage>
</organism>
<evidence type="ECO:0000256" key="5">
    <source>
        <dbReference type="ARBA" id="ARBA00025738"/>
    </source>
</evidence>
<reference evidence="7" key="1">
    <citation type="submission" date="2021-01" db="EMBL/GenBank/DDBJ databases">
        <authorList>
            <person name="Corre E."/>
            <person name="Pelletier E."/>
            <person name="Niang G."/>
            <person name="Scheremetjew M."/>
            <person name="Finn R."/>
            <person name="Kale V."/>
            <person name="Holt S."/>
            <person name="Cochrane G."/>
            <person name="Meng A."/>
            <person name="Brown T."/>
            <person name="Cohen L."/>
        </authorList>
    </citation>
    <scope>NUCLEOTIDE SEQUENCE</scope>
    <source>
        <strain evidence="7">RCC3387</strain>
    </source>
</reference>
<evidence type="ECO:0000256" key="6">
    <source>
        <dbReference type="PIRSR" id="PIRSR609283-1"/>
    </source>
</evidence>
<gene>
    <name evidence="7" type="ORF">BRAN1462_LOCUS2888</name>
</gene>
<dbReference type="InterPro" id="IPR009283">
    <property type="entry name" value="Apyrase"/>
</dbReference>
<keyword evidence="2 6" id="KW-0479">Metal-binding</keyword>
<feature type="binding site" evidence="6">
    <location>
        <position position="286"/>
    </location>
    <ligand>
        <name>Ca(2+)</name>
        <dbReference type="ChEBI" id="CHEBI:29108"/>
    </ligand>
</feature>
<dbReference type="EMBL" id="HBGW01004331">
    <property type="protein sequence ID" value="CAD9493391.1"/>
    <property type="molecule type" value="Transcribed_RNA"/>
</dbReference>
<name>A0A7S2MNH1_9DINO</name>
<comment type="cofactor">
    <cofactor evidence="1 6">
        <name>Ca(2+)</name>
        <dbReference type="ChEBI" id="CHEBI:29108"/>
    </cofactor>
</comment>
<evidence type="ECO:0000256" key="1">
    <source>
        <dbReference type="ARBA" id="ARBA00001913"/>
    </source>
</evidence>
<evidence type="ECO:0000313" key="7">
    <source>
        <dbReference type="EMBL" id="CAD9493391.1"/>
    </source>
</evidence>
<proteinExistence type="inferred from homology"/>
<keyword evidence="4 6" id="KW-0106">Calcium</keyword>
<dbReference type="Pfam" id="PF06079">
    <property type="entry name" value="Apyrase"/>
    <property type="match status" value="1"/>
</dbReference>
<feature type="binding site" evidence="6">
    <location>
        <position position="217"/>
    </location>
    <ligand>
        <name>Ca(2+)</name>
        <dbReference type="ChEBI" id="CHEBI:29108"/>
    </ligand>
</feature>
<accession>A0A7S2MNH1</accession>
<protein>
    <submittedName>
        <fullName evidence="7">Uncharacterized protein</fullName>
    </submittedName>
</protein>
<dbReference type="Gene3D" id="2.120.10.100">
    <property type="entry name" value="Apyrase"/>
    <property type="match status" value="1"/>
</dbReference>
<dbReference type="AlphaFoldDB" id="A0A7S2MNH1"/>
<dbReference type="PANTHER" id="PTHR13023:SF3">
    <property type="entry name" value="SOLUBLE CALCIUM-ACTIVATED NUCLEOTIDASE 1"/>
    <property type="match status" value="1"/>
</dbReference>
<keyword evidence="3" id="KW-0378">Hydrolase</keyword>
<dbReference type="InterPro" id="IPR036258">
    <property type="entry name" value="Apyrase_sf"/>
</dbReference>
<feature type="binding site" evidence="6">
    <location>
        <position position="400"/>
    </location>
    <ligand>
        <name>Ca(2+)</name>
        <dbReference type="ChEBI" id="CHEBI:29108"/>
    </ligand>
</feature>
<feature type="binding site" evidence="6">
    <location>
        <position position="169"/>
    </location>
    <ligand>
        <name>Ca(2+)</name>
        <dbReference type="ChEBI" id="CHEBI:29108"/>
    </ligand>
</feature>
<sequence>MCSCGTSGLLGVTSVARMTTRAAMLVLLAGKGLVTSPHMAAATTPEASTCGLGLSGEGGGSCNAGGVGTAGGQHFPSSLYYAETATRTMKTRSELLTYIESEYAFGVVADLDLMSRDPQEFVWRSWLKKGRIIRVNGRMERERFVLAWDEELELRSSTATRNRSMELSELVLYNRLLIAFCDYSGIAYKIDPETGKTFQRWAIADGNGNEPKPFKGEWATVKGDTIWLGSIGFEWYGPSGDVLHRNAEWVKLIDANGGIRNLNWHPVYQTIRSVTNTTLPGFLWHEAVEWEPVHRLWVMLPRFASSTERYSPGIEHDNTADLLIVADEGFTDIKAMRLEHHDPRFGFTSVKRIPGSPHLFMVLRVHEDGQKHRTQAAIIDLHGVFYTEPPYVEVGDRKFEGLAFL</sequence>
<dbReference type="GO" id="GO:0045134">
    <property type="term" value="F:UDP phosphatase activity"/>
    <property type="evidence" value="ECO:0007669"/>
    <property type="project" value="TreeGrafter"/>
</dbReference>
<evidence type="ECO:0000256" key="4">
    <source>
        <dbReference type="ARBA" id="ARBA00022837"/>
    </source>
</evidence>
<dbReference type="GO" id="GO:0030166">
    <property type="term" value="P:proteoglycan biosynthetic process"/>
    <property type="evidence" value="ECO:0007669"/>
    <property type="project" value="TreeGrafter"/>
</dbReference>
<dbReference type="GO" id="GO:0004382">
    <property type="term" value="F:GDP phosphatase activity"/>
    <property type="evidence" value="ECO:0007669"/>
    <property type="project" value="TreeGrafter"/>
</dbReference>
<evidence type="ECO:0000256" key="2">
    <source>
        <dbReference type="ARBA" id="ARBA00022723"/>
    </source>
</evidence>